<dbReference type="Proteomes" id="UP001519294">
    <property type="component" value="Unassembled WGS sequence"/>
</dbReference>
<sequence length="256" mass="27413">MSVLDLFKLDGKTAIITGGGRGLGAQIAEAYAEAGANIVVCSRKLEACEEMSKKLKEKGVDSLAFKCDVTNPEDIKHVVKQTKEHLGSIDILVNNSGATWGAPVEDMPHDTWEKVMNVNINGTFYMSQEVGKVMIEQKSGKIINISSIAGFGGTHPFMQTIGYNTSKGAVMTFTQDLAAKWGQHNINVNVIAPGFFPTKMSKVLIEQGKDYIMQSTPLGRLGNDSDLQGAALFLASKASDYVTGDILTVDGGAHAI</sequence>
<dbReference type="NCBIfam" id="NF005559">
    <property type="entry name" value="PRK07231.1"/>
    <property type="match status" value="1"/>
</dbReference>
<reference evidence="6 7" key="1">
    <citation type="submission" date="2021-03" db="EMBL/GenBank/DDBJ databases">
        <title>Genomic Encyclopedia of Type Strains, Phase IV (KMG-IV): sequencing the most valuable type-strain genomes for metagenomic binning, comparative biology and taxonomic classification.</title>
        <authorList>
            <person name="Goeker M."/>
        </authorList>
    </citation>
    <scope>NUCLEOTIDE SEQUENCE [LARGE SCALE GENOMIC DNA]</scope>
    <source>
        <strain evidence="6 7">DSM 25790</strain>
    </source>
</reference>
<dbReference type="PRINTS" id="PR00081">
    <property type="entry name" value="GDHRDH"/>
</dbReference>
<dbReference type="InterPro" id="IPR002347">
    <property type="entry name" value="SDR_fam"/>
</dbReference>
<dbReference type="EMBL" id="JAGIKX010000032">
    <property type="protein sequence ID" value="MBP2258662.1"/>
    <property type="molecule type" value="Genomic_DNA"/>
</dbReference>
<dbReference type="SUPFAM" id="SSF51735">
    <property type="entry name" value="NAD(P)-binding Rossmann-fold domains"/>
    <property type="match status" value="1"/>
</dbReference>
<dbReference type="EC" id="1.1.1.69" evidence="6"/>
<dbReference type="Pfam" id="PF00106">
    <property type="entry name" value="adh_short"/>
    <property type="match status" value="1"/>
</dbReference>
<dbReference type="InterPro" id="IPR052178">
    <property type="entry name" value="Sec_Metab_Biosynth_SDR"/>
</dbReference>
<dbReference type="PRINTS" id="PR00080">
    <property type="entry name" value="SDRFAMILY"/>
</dbReference>
<evidence type="ECO:0000256" key="2">
    <source>
        <dbReference type="ARBA" id="ARBA00022857"/>
    </source>
</evidence>
<protein>
    <submittedName>
        <fullName evidence="6">Gluconate 5-dehydrogenase</fullName>
        <ecNumber evidence="6">1.1.1.69</ecNumber>
    </submittedName>
</protein>
<proteinExistence type="inferred from homology"/>
<comment type="similarity">
    <text evidence="1 4">Belongs to the short-chain dehydrogenases/reductases (SDR) family.</text>
</comment>
<evidence type="ECO:0000313" key="6">
    <source>
        <dbReference type="EMBL" id="MBP2258662.1"/>
    </source>
</evidence>
<dbReference type="NCBIfam" id="NF006070">
    <property type="entry name" value="PRK08213.1"/>
    <property type="match status" value="1"/>
</dbReference>
<name>A0ABS4SBD3_9BACI</name>
<feature type="domain" description="Ketoreductase" evidence="5">
    <location>
        <begin position="12"/>
        <end position="184"/>
    </location>
</feature>
<accession>A0ABS4SBD3</accession>
<dbReference type="GO" id="GO:0008874">
    <property type="term" value="F:gluconate 5-dehydrogenase activity"/>
    <property type="evidence" value="ECO:0007669"/>
    <property type="project" value="UniProtKB-EC"/>
</dbReference>
<dbReference type="RefSeq" id="WP_226371530.1">
    <property type="nucleotide sequence ID" value="NZ_JAGIKX010000032.1"/>
</dbReference>
<comment type="caution">
    <text evidence="6">The sequence shown here is derived from an EMBL/GenBank/DDBJ whole genome shotgun (WGS) entry which is preliminary data.</text>
</comment>
<evidence type="ECO:0000256" key="3">
    <source>
        <dbReference type="ARBA" id="ARBA00023002"/>
    </source>
</evidence>
<evidence type="ECO:0000256" key="4">
    <source>
        <dbReference type="RuleBase" id="RU000363"/>
    </source>
</evidence>
<evidence type="ECO:0000313" key="7">
    <source>
        <dbReference type="Proteomes" id="UP001519294"/>
    </source>
</evidence>
<organism evidence="6 7">
    <name type="scientific">Virgibacillus alimentarius</name>
    <dbReference type="NCBI Taxonomy" id="698769"/>
    <lineage>
        <taxon>Bacteria</taxon>
        <taxon>Bacillati</taxon>
        <taxon>Bacillota</taxon>
        <taxon>Bacilli</taxon>
        <taxon>Bacillales</taxon>
        <taxon>Bacillaceae</taxon>
        <taxon>Virgibacillus</taxon>
    </lineage>
</organism>
<dbReference type="InterPro" id="IPR057326">
    <property type="entry name" value="KR_dom"/>
</dbReference>
<dbReference type="PANTHER" id="PTHR43618:SF8">
    <property type="entry name" value="7ALPHA-HYDROXYSTEROID DEHYDROGENASE"/>
    <property type="match status" value="1"/>
</dbReference>
<gene>
    <name evidence="6" type="ORF">J2Z81_002646</name>
</gene>
<keyword evidence="3 6" id="KW-0560">Oxidoreductase</keyword>
<evidence type="ECO:0000259" key="5">
    <source>
        <dbReference type="SMART" id="SM00822"/>
    </source>
</evidence>
<dbReference type="PANTHER" id="PTHR43618">
    <property type="entry name" value="7-ALPHA-HYDROXYSTEROID DEHYDROGENASE"/>
    <property type="match status" value="1"/>
</dbReference>
<keyword evidence="2" id="KW-0521">NADP</keyword>
<dbReference type="InterPro" id="IPR036291">
    <property type="entry name" value="NAD(P)-bd_dom_sf"/>
</dbReference>
<dbReference type="SMART" id="SM00822">
    <property type="entry name" value="PKS_KR"/>
    <property type="match status" value="1"/>
</dbReference>
<evidence type="ECO:0000256" key="1">
    <source>
        <dbReference type="ARBA" id="ARBA00006484"/>
    </source>
</evidence>
<dbReference type="Gene3D" id="3.40.50.720">
    <property type="entry name" value="NAD(P)-binding Rossmann-like Domain"/>
    <property type="match status" value="1"/>
</dbReference>
<keyword evidence="7" id="KW-1185">Reference proteome</keyword>